<evidence type="ECO:0000313" key="5">
    <source>
        <dbReference type="EMBL" id="KRL36483.1"/>
    </source>
</evidence>
<dbReference type="CDD" id="cd18095">
    <property type="entry name" value="SpoU-like_rRNA-MTase"/>
    <property type="match status" value="1"/>
</dbReference>
<gene>
    <name evidence="5" type="ORF">FD20_GL001232</name>
</gene>
<reference evidence="5 6" key="1">
    <citation type="journal article" date="2015" name="Genome Announc.">
        <title>Expanding the biotechnology potential of lactobacilli through comparative genomics of 213 strains and associated genera.</title>
        <authorList>
            <person name="Sun Z."/>
            <person name="Harris H.M."/>
            <person name="McCann A."/>
            <person name="Guo C."/>
            <person name="Argimon S."/>
            <person name="Zhang W."/>
            <person name="Yang X."/>
            <person name="Jeffery I.B."/>
            <person name="Cooney J.C."/>
            <person name="Kagawa T.F."/>
            <person name="Liu W."/>
            <person name="Song Y."/>
            <person name="Salvetti E."/>
            <person name="Wrobel A."/>
            <person name="Rasinkangas P."/>
            <person name="Parkhill J."/>
            <person name="Rea M.C."/>
            <person name="O'Sullivan O."/>
            <person name="Ritari J."/>
            <person name="Douillard F.P."/>
            <person name="Paul Ross R."/>
            <person name="Yang R."/>
            <person name="Briner A.E."/>
            <person name="Felis G.E."/>
            <person name="de Vos W.M."/>
            <person name="Barrangou R."/>
            <person name="Klaenhammer T.R."/>
            <person name="Caufield P.W."/>
            <person name="Cui Y."/>
            <person name="Zhang H."/>
            <person name="O'Toole P.W."/>
        </authorList>
    </citation>
    <scope>NUCLEOTIDE SEQUENCE [LARGE SCALE GENOMIC DNA]</scope>
    <source>
        <strain evidence="5 6">DSM 19971</strain>
    </source>
</reference>
<feature type="domain" description="RNA 2-O ribose methyltransferase substrate binding" evidence="4">
    <location>
        <begin position="31"/>
        <end position="103"/>
    </location>
</feature>
<dbReference type="SUPFAM" id="SSF75217">
    <property type="entry name" value="alpha/beta knot"/>
    <property type="match status" value="1"/>
</dbReference>
<dbReference type="Pfam" id="PF22435">
    <property type="entry name" value="MRM3-like_sub_bind"/>
    <property type="match status" value="1"/>
</dbReference>
<comment type="similarity">
    <text evidence="1">Belongs to the class IV-like SAM-binding methyltransferase superfamily. RNA methyltransferase TrmH family.</text>
</comment>
<keyword evidence="2 5" id="KW-0489">Methyltransferase</keyword>
<dbReference type="InterPro" id="IPR029064">
    <property type="entry name" value="Ribosomal_eL30-like_sf"/>
</dbReference>
<dbReference type="PANTHER" id="PTHR43191">
    <property type="entry name" value="RRNA METHYLTRANSFERASE 3"/>
    <property type="match status" value="1"/>
</dbReference>
<dbReference type="InterPro" id="IPR051259">
    <property type="entry name" value="rRNA_Methyltransferase"/>
</dbReference>
<dbReference type="GO" id="GO:0032259">
    <property type="term" value="P:methylation"/>
    <property type="evidence" value="ECO:0007669"/>
    <property type="project" value="UniProtKB-KW"/>
</dbReference>
<dbReference type="InterPro" id="IPR029028">
    <property type="entry name" value="Alpha/beta_knot_MTases"/>
</dbReference>
<dbReference type="EMBL" id="AZEG01000027">
    <property type="protein sequence ID" value="KRL36483.1"/>
    <property type="molecule type" value="Genomic_DNA"/>
</dbReference>
<protein>
    <submittedName>
        <fullName evidence="5">23S rRNA methyltransferase</fullName>
    </submittedName>
</protein>
<dbReference type="GO" id="GO:0005737">
    <property type="term" value="C:cytoplasm"/>
    <property type="evidence" value="ECO:0007669"/>
    <property type="project" value="UniProtKB-ARBA"/>
</dbReference>
<dbReference type="GO" id="GO:0003723">
    <property type="term" value="F:RNA binding"/>
    <property type="evidence" value="ECO:0007669"/>
    <property type="project" value="InterPro"/>
</dbReference>
<dbReference type="SUPFAM" id="SSF55315">
    <property type="entry name" value="L30e-like"/>
    <property type="match status" value="1"/>
</dbReference>
<evidence type="ECO:0000256" key="2">
    <source>
        <dbReference type="ARBA" id="ARBA00022603"/>
    </source>
</evidence>
<comment type="caution">
    <text evidence="5">The sequence shown here is derived from an EMBL/GenBank/DDBJ whole genome shotgun (WGS) entry which is preliminary data.</text>
</comment>
<dbReference type="Proteomes" id="UP000051155">
    <property type="component" value="Unassembled WGS sequence"/>
</dbReference>
<organism evidence="5 6">
    <name type="scientific">Liquorilactobacillus uvarum DSM 19971</name>
    <dbReference type="NCBI Taxonomy" id="1423812"/>
    <lineage>
        <taxon>Bacteria</taxon>
        <taxon>Bacillati</taxon>
        <taxon>Bacillota</taxon>
        <taxon>Bacilli</taxon>
        <taxon>Lactobacillales</taxon>
        <taxon>Lactobacillaceae</taxon>
        <taxon>Liquorilactobacillus</taxon>
    </lineage>
</organism>
<evidence type="ECO:0000256" key="3">
    <source>
        <dbReference type="ARBA" id="ARBA00022679"/>
    </source>
</evidence>
<keyword evidence="6" id="KW-1185">Reference proteome</keyword>
<dbReference type="PANTHER" id="PTHR43191:SF2">
    <property type="entry name" value="RRNA METHYLTRANSFERASE 3, MITOCHONDRIAL"/>
    <property type="match status" value="1"/>
</dbReference>
<dbReference type="OrthoDB" id="9785673at2"/>
<dbReference type="SMART" id="SM00967">
    <property type="entry name" value="SpoU_sub_bind"/>
    <property type="match status" value="1"/>
</dbReference>
<dbReference type="InterPro" id="IPR013123">
    <property type="entry name" value="SpoU_subst-bd"/>
</dbReference>
<proteinExistence type="inferred from homology"/>
<dbReference type="STRING" id="1423812.FD20_GL001232"/>
<evidence type="ECO:0000313" key="6">
    <source>
        <dbReference type="Proteomes" id="UP000051155"/>
    </source>
</evidence>
<dbReference type="AlphaFoldDB" id="A0A0R1Q5F0"/>
<evidence type="ECO:0000259" key="4">
    <source>
        <dbReference type="SMART" id="SM00967"/>
    </source>
</evidence>
<sequence>MKVIRSAQNKQVKEWKKLATKKGRQKQKAYLLDGWHLVKEAFMADINIKLLLMTESFKYIDEIEAMNKNKYEIIVISEEVANHLSETPSPQGIFAVISLENTHDDETFLQGAWLMLDSVQDPGNIGTMVRTADAAGFSGVIFGDGTADVFQPKVVRAMQGSQFHIKVLTGSLNKWIQQMHTQHVPVFGTELNPDAKPYDTVGKFRDFAVVMGNEGNGMHEELLKSTTHNLYIPIKGHAESLNVAVAAGILMFQLKA</sequence>
<dbReference type="GO" id="GO:0008173">
    <property type="term" value="F:RNA methyltransferase activity"/>
    <property type="evidence" value="ECO:0007669"/>
    <property type="project" value="InterPro"/>
</dbReference>
<dbReference type="Gene3D" id="3.30.1330.30">
    <property type="match status" value="1"/>
</dbReference>
<evidence type="ECO:0000256" key="1">
    <source>
        <dbReference type="ARBA" id="ARBA00007228"/>
    </source>
</evidence>
<keyword evidence="3 5" id="KW-0808">Transferase</keyword>
<dbReference type="PATRIC" id="fig|1423812.3.peg.1315"/>
<name>A0A0R1Q5F0_9LACO</name>
<dbReference type="InterPro" id="IPR001537">
    <property type="entry name" value="SpoU_MeTrfase"/>
</dbReference>
<accession>A0A0R1Q5F0</accession>
<dbReference type="RefSeq" id="WP_057738291.1">
    <property type="nucleotide sequence ID" value="NZ_AZEG01000027.1"/>
</dbReference>
<dbReference type="Pfam" id="PF00588">
    <property type="entry name" value="SpoU_methylase"/>
    <property type="match status" value="1"/>
</dbReference>
<dbReference type="InterPro" id="IPR053888">
    <property type="entry name" value="MRM3-like_sub_bind"/>
</dbReference>
<dbReference type="InterPro" id="IPR029026">
    <property type="entry name" value="tRNA_m1G_MTases_N"/>
</dbReference>
<dbReference type="GO" id="GO:0006396">
    <property type="term" value="P:RNA processing"/>
    <property type="evidence" value="ECO:0007669"/>
    <property type="project" value="InterPro"/>
</dbReference>
<dbReference type="Gene3D" id="3.40.1280.10">
    <property type="match status" value="1"/>
</dbReference>